<sequence length="100" mass="11095">MFKAWEIVVEPSSALNRTRTFLGFKVLNCSDPPADLNWTTSAVKSLCCWYEVQLCCLSILLIVAPPLQVRREQPRDVSSLQPCGSSVGPCALALVPVRFR</sequence>
<comment type="caution">
    <text evidence="1">The sequence shown here is derived from an EMBL/GenBank/DDBJ whole genome shotgun (WGS) entry which is preliminary data.</text>
</comment>
<proteinExistence type="predicted"/>
<evidence type="ECO:0000313" key="1">
    <source>
        <dbReference type="EMBL" id="MEQ2190822.1"/>
    </source>
</evidence>
<organism evidence="1 2">
    <name type="scientific">Xenoophorus captivus</name>
    <dbReference type="NCBI Taxonomy" id="1517983"/>
    <lineage>
        <taxon>Eukaryota</taxon>
        <taxon>Metazoa</taxon>
        <taxon>Chordata</taxon>
        <taxon>Craniata</taxon>
        <taxon>Vertebrata</taxon>
        <taxon>Euteleostomi</taxon>
        <taxon>Actinopterygii</taxon>
        <taxon>Neopterygii</taxon>
        <taxon>Teleostei</taxon>
        <taxon>Neoteleostei</taxon>
        <taxon>Acanthomorphata</taxon>
        <taxon>Ovalentaria</taxon>
        <taxon>Atherinomorphae</taxon>
        <taxon>Cyprinodontiformes</taxon>
        <taxon>Goodeidae</taxon>
        <taxon>Xenoophorus</taxon>
    </lineage>
</organism>
<dbReference type="EMBL" id="JAHRIN010000239">
    <property type="protein sequence ID" value="MEQ2190822.1"/>
    <property type="molecule type" value="Genomic_DNA"/>
</dbReference>
<keyword evidence="2" id="KW-1185">Reference proteome</keyword>
<protein>
    <submittedName>
        <fullName evidence="1">Uncharacterized protein</fullName>
    </submittedName>
</protein>
<dbReference type="Proteomes" id="UP001434883">
    <property type="component" value="Unassembled WGS sequence"/>
</dbReference>
<evidence type="ECO:0000313" key="2">
    <source>
        <dbReference type="Proteomes" id="UP001434883"/>
    </source>
</evidence>
<accession>A0ABV0Q5S9</accession>
<reference evidence="1 2" key="1">
    <citation type="submission" date="2021-06" db="EMBL/GenBank/DDBJ databases">
        <authorList>
            <person name="Palmer J.M."/>
        </authorList>
    </citation>
    <scope>NUCLEOTIDE SEQUENCE [LARGE SCALE GENOMIC DNA]</scope>
    <source>
        <strain evidence="1 2">XC_2019</strain>
        <tissue evidence="1">Muscle</tissue>
    </source>
</reference>
<name>A0ABV0Q5S9_9TELE</name>
<gene>
    <name evidence="1" type="ORF">XENOCAPTIV_011249</name>
</gene>